<accession>A0ACB8BC44</accession>
<name>A0ACB8BC44_9AGAM</name>
<evidence type="ECO:0000313" key="1">
    <source>
        <dbReference type="EMBL" id="KAH7922382.1"/>
    </source>
</evidence>
<dbReference type="Proteomes" id="UP000790709">
    <property type="component" value="Unassembled WGS sequence"/>
</dbReference>
<feature type="non-terminal residue" evidence="1">
    <location>
        <position position="1"/>
    </location>
</feature>
<sequence length="385" mass="43851">IFTTSTPRCVQGLTKTCARQKLSKEAQAEINARRREASTKFRTDIDVWKKIDEATENIAAENNKSIQRVQHELHVGRALLHVRQSKASDWNAFCWKKNQENNGDRKSHLTLFLQPLIFLLDGTGKDVLLTLVHDLGEEYVEYRENKLLGRRISTKSKVNNVTLTMKSVESQLNSLNSCTGAEMILFTTCGTTDLPLRGLAFATPGIEDFMPIVMNMDTQDFVTKMEGFAIQGIKGAAKNHQKHISQVRAQIRNEIQKQLREITGHKEVRMQWKLYFQNIIDVYQVKIVGWPDNVPFGNLSQVSSALPDLQALLRKWQSGAIRWEHIDDDELARLREKRNQQLESGEIQDHCCHVCSDKGKSRKKGGATRTKEYKSAETIADSDND</sequence>
<feature type="non-terminal residue" evidence="1">
    <location>
        <position position="385"/>
    </location>
</feature>
<organism evidence="1 2">
    <name type="scientific">Leucogyrophana mollusca</name>
    <dbReference type="NCBI Taxonomy" id="85980"/>
    <lineage>
        <taxon>Eukaryota</taxon>
        <taxon>Fungi</taxon>
        <taxon>Dikarya</taxon>
        <taxon>Basidiomycota</taxon>
        <taxon>Agaricomycotina</taxon>
        <taxon>Agaricomycetes</taxon>
        <taxon>Agaricomycetidae</taxon>
        <taxon>Boletales</taxon>
        <taxon>Boletales incertae sedis</taxon>
        <taxon>Leucogyrophana</taxon>
    </lineage>
</organism>
<evidence type="ECO:0000313" key="2">
    <source>
        <dbReference type="Proteomes" id="UP000790709"/>
    </source>
</evidence>
<reference evidence="1" key="1">
    <citation type="journal article" date="2021" name="New Phytol.">
        <title>Evolutionary innovations through gain and loss of genes in the ectomycorrhizal Boletales.</title>
        <authorList>
            <person name="Wu G."/>
            <person name="Miyauchi S."/>
            <person name="Morin E."/>
            <person name="Kuo A."/>
            <person name="Drula E."/>
            <person name="Varga T."/>
            <person name="Kohler A."/>
            <person name="Feng B."/>
            <person name="Cao Y."/>
            <person name="Lipzen A."/>
            <person name="Daum C."/>
            <person name="Hundley H."/>
            <person name="Pangilinan J."/>
            <person name="Johnson J."/>
            <person name="Barry K."/>
            <person name="LaButti K."/>
            <person name="Ng V."/>
            <person name="Ahrendt S."/>
            <person name="Min B."/>
            <person name="Choi I.G."/>
            <person name="Park H."/>
            <person name="Plett J.M."/>
            <person name="Magnuson J."/>
            <person name="Spatafora J.W."/>
            <person name="Nagy L.G."/>
            <person name="Henrissat B."/>
            <person name="Grigoriev I.V."/>
            <person name="Yang Z.L."/>
            <person name="Xu J."/>
            <person name="Martin F.M."/>
        </authorList>
    </citation>
    <scope>NUCLEOTIDE SEQUENCE</scope>
    <source>
        <strain evidence="1">KUC20120723A-06</strain>
    </source>
</reference>
<dbReference type="EMBL" id="MU266487">
    <property type="protein sequence ID" value="KAH7922382.1"/>
    <property type="molecule type" value="Genomic_DNA"/>
</dbReference>
<keyword evidence="2" id="KW-1185">Reference proteome</keyword>
<comment type="caution">
    <text evidence="1">The sequence shown here is derived from an EMBL/GenBank/DDBJ whole genome shotgun (WGS) entry which is preliminary data.</text>
</comment>
<gene>
    <name evidence="1" type="ORF">BV22DRAFT_974595</name>
</gene>
<proteinExistence type="predicted"/>
<protein>
    <submittedName>
        <fullName evidence="1">Uncharacterized protein</fullName>
    </submittedName>
</protein>